<evidence type="ECO:0000259" key="5">
    <source>
        <dbReference type="PROSITE" id="PS51203"/>
    </source>
</evidence>
<dbReference type="InterPro" id="IPR008978">
    <property type="entry name" value="HSP20-like_chaperone"/>
</dbReference>
<evidence type="ECO:0000259" key="4">
    <source>
        <dbReference type="PROSITE" id="PS01031"/>
    </source>
</evidence>
<evidence type="ECO:0000256" key="2">
    <source>
        <dbReference type="PROSITE-ProRule" id="PRU00285"/>
    </source>
</evidence>
<dbReference type="SUPFAM" id="SSF49764">
    <property type="entry name" value="HSP20-like chaperones"/>
    <property type="match status" value="1"/>
</dbReference>
<dbReference type="InterPro" id="IPR002068">
    <property type="entry name" value="A-crystallin/Hsp20_dom"/>
</dbReference>
<evidence type="ECO:0000256" key="3">
    <source>
        <dbReference type="RuleBase" id="RU003616"/>
    </source>
</evidence>
<evidence type="ECO:0000256" key="1">
    <source>
        <dbReference type="ARBA" id="ARBA00023016"/>
    </source>
</evidence>
<dbReference type="InterPro" id="IPR031107">
    <property type="entry name" value="Small_HSP"/>
</dbReference>
<proteinExistence type="inferred from homology"/>
<feature type="domain" description="SHSP" evidence="4">
    <location>
        <begin position="43"/>
        <end position="156"/>
    </location>
</feature>
<keyword evidence="1 6" id="KW-0346">Stress response</keyword>
<gene>
    <name evidence="6" type="ORF">MVEN_02086000</name>
</gene>
<sequence>MSVFYYDPFYDVERMINDTFGRMGSFNNQGQGQALQRHNENNDVQRAIRPRMDLHEDSNDNTVTATFELPGIRKEDVQIDVHNGRLSISAESKMSENYEKEGYAIRERRFGKFARTLQLPQGVKETEVKAAMDHGVLTVTFPKSTPEQAPKKITVY</sequence>
<dbReference type="InterPro" id="IPR007052">
    <property type="entry name" value="CS_dom"/>
</dbReference>
<name>A0A8H6XCJ3_9AGAR</name>
<comment type="caution">
    <text evidence="6">The sequence shown here is derived from an EMBL/GenBank/DDBJ whole genome shotgun (WGS) entry which is preliminary data.</text>
</comment>
<accession>A0A8H6XCJ3</accession>
<dbReference type="EMBL" id="JACAZI010000021">
    <property type="protein sequence ID" value="KAF7338597.1"/>
    <property type="molecule type" value="Genomic_DNA"/>
</dbReference>
<dbReference type="AlphaFoldDB" id="A0A8H6XCJ3"/>
<dbReference type="PANTHER" id="PTHR11527">
    <property type="entry name" value="HEAT-SHOCK PROTEIN 20 FAMILY MEMBER"/>
    <property type="match status" value="1"/>
</dbReference>
<dbReference type="Proteomes" id="UP000620124">
    <property type="component" value="Unassembled WGS sequence"/>
</dbReference>
<dbReference type="Gene3D" id="2.60.40.790">
    <property type="match status" value="1"/>
</dbReference>
<comment type="similarity">
    <text evidence="2 3">Belongs to the small heat shock protein (HSP20) family.</text>
</comment>
<dbReference type="OrthoDB" id="1431247at2759"/>
<dbReference type="CDD" id="cd06464">
    <property type="entry name" value="ACD_sHsps-like"/>
    <property type="match status" value="1"/>
</dbReference>
<reference evidence="6" key="1">
    <citation type="submission" date="2020-05" db="EMBL/GenBank/DDBJ databases">
        <title>Mycena genomes resolve the evolution of fungal bioluminescence.</title>
        <authorList>
            <person name="Tsai I.J."/>
        </authorList>
    </citation>
    <scope>NUCLEOTIDE SEQUENCE</scope>
    <source>
        <strain evidence="6">CCC161011</strain>
    </source>
</reference>
<dbReference type="PROSITE" id="PS01031">
    <property type="entry name" value="SHSP"/>
    <property type="match status" value="1"/>
</dbReference>
<evidence type="ECO:0000313" key="6">
    <source>
        <dbReference type="EMBL" id="KAF7338597.1"/>
    </source>
</evidence>
<feature type="domain" description="CS" evidence="5">
    <location>
        <begin position="47"/>
        <end position="154"/>
    </location>
</feature>
<keyword evidence="7" id="KW-1185">Reference proteome</keyword>
<protein>
    <submittedName>
        <fullName evidence="6">Heat shock protein 16</fullName>
    </submittedName>
</protein>
<organism evidence="6 7">
    <name type="scientific">Mycena venus</name>
    <dbReference type="NCBI Taxonomy" id="2733690"/>
    <lineage>
        <taxon>Eukaryota</taxon>
        <taxon>Fungi</taxon>
        <taxon>Dikarya</taxon>
        <taxon>Basidiomycota</taxon>
        <taxon>Agaricomycotina</taxon>
        <taxon>Agaricomycetes</taxon>
        <taxon>Agaricomycetidae</taxon>
        <taxon>Agaricales</taxon>
        <taxon>Marasmiineae</taxon>
        <taxon>Mycenaceae</taxon>
        <taxon>Mycena</taxon>
    </lineage>
</organism>
<dbReference type="Pfam" id="PF00011">
    <property type="entry name" value="HSP20"/>
    <property type="match status" value="1"/>
</dbReference>
<evidence type="ECO:0000313" key="7">
    <source>
        <dbReference type="Proteomes" id="UP000620124"/>
    </source>
</evidence>
<dbReference type="PROSITE" id="PS51203">
    <property type="entry name" value="CS"/>
    <property type="match status" value="1"/>
</dbReference>